<protein>
    <recommendedName>
        <fullName evidence="1">SO2946-like C-terminal domain-containing protein</fullName>
    </recommendedName>
</protein>
<feature type="domain" description="SO2946-like C-terminal" evidence="1">
    <location>
        <begin position="148"/>
        <end position="245"/>
    </location>
</feature>
<dbReference type="InterPro" id="IPR053978">
    <property type="entry name" value="SO2946-like_C"/>
</dbReference>
<sequence length="262" mass="29631">MGQAYDKYPKTNVGAHQPEQIWREFEMFNIHINSHKQRWLKDAIDIIDCHRFKDDFCHQPDTTYDWYLSQSPTGSGVSTPDCTDMVNGVLDLVTEGDNDDNGELTQMCECWKLVNCYPLYGEIRFYLADVTQCDFWFGYVQGHTWFGVAPNDYAVFKKDDGNALLDFATRVGGAVATETSAIATLVDDTWYRLGIHWDGDATIRYFLITDGNFPQTIAATGSHTTNIPTTELAFGFGIQAGEAAVKHLYVDYVKSAQKRVIE</sequence>
<dbReference type="Pfam" id="PF22237">
    <property type="entry name" value="SO2946-like_C"/>
    <property type="match status" value="1"/>
</dbReference>
<gene>
    <name evidence="2" type="ORF">LCGC14_0489260</name>
</gene>
<accession>A0A0F9SQA5</accession>
<evidence type="ECO:0000259" key="1">
    <source>
        <dbReference type="Pfam" id="PF22237"/>
    </source>
</evidence>
<dbReference type="EMBL" id="LAZR01000547">
    <property type="protein sequence ID" value="KKN64657.1"/>
    <property type="molecule type" value="Genomic_DNA"/>
</dbReference>
<organism evidence="2">
    <name type="scientific">marine sediment metagenome</name>
    <dbReference type="NCBI Taxonomy" id="412755"/>
    <lineage>
        <taxon>unclassified sequences</taxon>
        <taxon>metagenomes</taxon>
        <taxon>ecological metagenomes</taxon>
    </lineage>
</organism>
<evidence type="ECO:0000313" key="2">
    <source>
        <dbReference type="EMBL" id="KKN64657.1"/>
    </source>
</evidence>
<dbReference type="AlphaFoldDB" id="A0A0F9SQA5"/>
<reference evidence="2" key="1">
    <citation type="journal article" date="2015" name="Nature">
        <title>Complex archaea that bridge the gap between prokaryotes and eukaryotes.</title>
        <authorList>
            <person name="Spang A."/>
            <person name="Saw J.H."/>
            <person name="Jorgensen S.L."/>
            <person name="Zaremba-Niedzwiedzka K."/>
            <person name="Martijn J."/>
            <person name="Lind A.E."/>
            <person name="van Eijk R."/>
            <person name="Schleper C."/>
            <person name="Guy L."/>
            <person name="Ettema T.J."/>
        </authorList>
    </citation>
    <scope>NUCLEOTIDE SEQUENCE</scope>
</reference>
<proteinExistence type="predicted"/>
<comment type="caution">
    <text evidence="2">The sequence shown here is derived from an EMBL/GenBank/DDBJ whole genome shotgun (WGS) entry which is preliminary data.</text>
</comment>
<name>A0A0F9SQA5_9ZZZZ</name>